<dbReference type="GO" id="GO:0016126">
    <property type="term" value="P:sterol biosynthetic process"/>
    <property type="evidence" value="ECO:0007669"/>
    <property type="project" value="TreeGrafter"/>
</dbReference>
<feature type="compositionally biased region" description="Low complexity" evidence="7">
    <location>
        <begin position="21"/>
        <end position="32"/>
    </location>
</feature>
<dbReference type="PANTHER" id="PTHR15301">
    <property type="entry name" value="INSULIN-INDUCED GENE 1"/>
    <property type="match status" value="1"/>
</dbReference>
<evidence type="ECO:0000256" key="3">
    <source>
        <dbReference type="ARBA" id="ARBA00022692"/>
    </source>
</evidence>
<feature type="transmembrane region" description="Helical" evidence="8">
    <location>
        <begin position="235"/>
        <end position="254"/>
    </location>
</feature>
<dbReference type="Pfam" id="PF07281">
    <property type="entry name" value="INSIG"/>
    <property type="match status" value="1"/>
</dbReference>
<feature type="transmembrane region" description="Helical" evidence="8">
    <location>
        <begin position="122"/>
        <end position="142"/>
    </location>
</feature>
<dbReference type="GO" id="GO:0005789">
    <property type="term" value="C:endoplasmic reticulum membrane"/>
    <property type="evidence" value="ECO:0007669"/>
    <property type="project" value="UniProtKB-SubCell"/>
</dbReference>
<keyword evidence="3 8" id="KW-0812">Transmembrane</keyword>
<evidence type="ECO:0000256" key="7">
    <source>
        <dbReference type="SAM" id="MobiDB-lite"/>
    </source>
</evidence>
<evidence type="ECO:0000313" key="10">
    <source>
        <dbReference type="Proteomes" id="UP000188318"/>
    </source>
</evidence>
<evidence type="ECO:0000256" key="6">
    <source>
        <dbReference type="ARBA" id="ARBA00023136"/>
    </source>
</evidence>
<evidence type="ECO:0000256" key="2">
    <source>
        <dbReference type="ARBA" id="ARBA00007475"/>
    </source>
</evidence>
<dbReference type="AlphaFoldDB" id="A0A1R3RTS2"/>
<evidence type="ECO:0000256" key="5">
    <source>
        <dbReference type="ARBA" id="ARBA00022989"/>
    </source>
</evidence>
<dbReference type="InterPro" id="IPR025929">
    <property type="entry name" value="INSIG_fam"/>
</dbReference>
<protein>
    <recommendedName>
        <fullName evidence="11">INSIG domain-containing protein</fullName>
    </recommendedName>
</protein>
<feature type="transmembrane region" description="Helical" evidence="8">
    <location>
        <begin position="314"/>
        <end position="334"/>
    </location>
</feature>
<reference evidence="10" key="1">
    <citation type="journal article" date="2017" name="Genome Biol.">
        <title>Comparative genomics reveals high biological diversity and specific adaptations in the industrially and medically important fungal genus Aspergillus.</title>
        <authorList>
            <person name="de Vries R.P."/>
            <person name="Riley R."/>
            <person name="Wiebenga A."/>
            <person name="Aguilar-Osorio G."/>
            <person name="Amillis S."/>
            <person name="Uchima C.A."/>
            <person name="Anderluh G."/>
            <person name="Asadollahi M."/>
            <person name="Askin M."/>
            <person name="Barry K."/>
            <person name="Battaglia E."/>
            <person name="Bayram O."/>
            <person name="Benocci T."/>
            <person name="Braus-Stromeyer S.A."/>
            <person name="Caldana C."/>
            <person name="Canovas D."/>
            <person name="Cerqueira G.C."/>
            <person name="Chen F."/>
            <person name="Chen W."/>
            <person name="Choi C."/>
            <person name="Clum A."/>
            <person name="Dos Santos R.A."/>
            <person name="Damasio A.R."/>
            <person name="Diallinas G."/>
            <person name="Emri T."/>
            <person name="Fekete E."/>
            <person name="Flipphi M."/>
            <person name="Freyberg S."/>
            <person name="Gallo A."/>
            <person name="Gournas C."/>
            <person name="Habgood R."/>
            <person name="Hainaut M."/>
            <person name="Harispe M.L."/>
            <person name="Henrissat B."/>
            <person name="Hilden K.S."/>
            <person name="Hope R."/>
            <person name="Hossain A."/>
            <person name="Karabika E."/>
            <person name="Karaffa L."/>
            <person name="Karanyi Z."/>
            <person name="Krasevec N."/>
            <person name="Kuo A."/>
            <person name="Kusch H."/>
            <person name="LaButti K."/>
            <person name="Lagendijk E.L."/>
            <person name="Lapidus A."/>
            <person name="Levasseur A."/>
            <person name="Lindquist E."/>
            <person name="Lipzen A."/>
            <person name="Logrieco A.F."/>
            <person name="MacCabe A."/>
            <person name="Maekelae M.R."/>
            <person name="Malavazi I."/>
            <person name="Melin P."/>
            <person name="Meyer V."/>
            <person name="Mielnichuk N."/>
            <person name="Miskei M."/>
            <person name="Molnar A.P."/>
            <person name="Mule G."/>
            <person name="Ngan C.Y."/>
            <person name="Orejas M."/>
            <person name="Orosz E."/>
            <person name="Ouedraogo J.P."/>
            <person name="Overkamp K.M."/>
            <person name="Park H.-S."/>
            <person name="Perrone G."/>
            <person name="Piumi F."/>
            <person name="Punt P.J."/>
            <person name="Ram A.F."/>
            <person name="Ramon A."/>
            <person name="Rauscher S."/>
            <person name="Record E."/>
            <person name="Riano-Pachon D.M."/>
            <person name="Robert V."/>
            <person name="Roehrig J."/>
            <person name="Ruller R."/>
            <person name="Salamov A."/>
            <person name="Salih N.S."/>
            <person name="Samson R.A."/>
            <person name="Sandor E."/>
            <person name="Sanguinetti M."/>
            <person name="Schuetze T."/>
            <person name="Sepcic K."/>
            <person name="Shelest E."/>
            <person name="Sherlock G."/>
            <person name="Sophianopoulou V."/>
            <person name="Squina F.M."/>
            <person name="Sun H."/>
            <person name="Susca A."/>
            <person name="Todd R.B."/>
            <person name="Tsang A."/>
            <person name="Unkles S.E."/>
            <person name="van de Wiele N."/>
            <person name="van Rossen-Uffink D."/>
            <person name="Oliveira J.V."/>
            <person name="Vesth T.C."/>
            <person name="Visser J."/>
            <person name="Yu J.-H."/>
            <person name="Zhou M."/>
            <person name="Andersen M.R."/>
            <person name="Archer D.B."/>
            <person name="Baker S.E."/>
            <person name="Benoit I."/>
            <person name="Brakhage A.A."/>
            <person name="Braus G.H."/>
            <person name="Fischer R."/>
            <person name="Frisvad J.C."/>
            <person name="Goldman G.H."/>
            <person name="Houbraken J."/>
            <person name="Oakley B."/>
            <person name="Pocsi I."/>
            <person name="Scazzocchio C."/>
            <person name="Seiboth B."/>
            <person name="vanKuyk P.A."/>
            <person name="Wortman J."/>
            <person name="Dyer P.S."/>
            <person name="Grigoriev I.V."/>
        </authorList>
    </citation>
    <scope>NUCLEOTIDE SEQUENCE [LARGE SCALE GENOMIC DNA]</scope>
    <source>
        <strain evidence="10">ITEM 5010</strain>
    </source>
</reference>
<feature type="region of interest" description="Disordered" evidence="7">
    <location>
        <begin position="1"/>
        <end position="42"/>
    </location>
</feature>
<evidence type="ECO:0000256" key="4">
    <source>
        <dbReference type="ARBA" id="ARBA00022824"/>
    </source>
</evidence>
<proteinExistence type="inferred from homology"/>
<dbReference type="OrthoDB" id="205546at2759"/>
<keyword evidence="6 8" id="KW-0472">Membrane</keyword>
<dbReference type="PANTHER" id="PTHR15301:SF3">
    <property type="entry name" value="PROTEIN NSG1-RELATED"/>
    <property type="match status" value="1"/>
</dbReference>
<dbReference type="OMA" id="YGVITVH"/>
<name>A0A1R3RTS2_ASPC5</name>
<dbReference type="STRING" id="602072.A0A1R3RTS2"/>
<dbReference type="VEuPathDB" id="FungiDB:ASPCADRAFT_205141"/>
<gene>
    <name evidence="9" type="ORF">ASPCADRAFT_205141</name>
</gene>
<feature type="transmembrane region" description="Helical" evidence="8">
    <location>
        <begin position="162"/>
        <end position="182"/>
    </location>
</feature>
<evidence type="ECO:0000313" key="9">
    <source>
        <dbReference type="EMBL" id="OOF97867.1"/>
    </source>
</evidence>
<comment type="subcellular location">
    <subcellularLocation>
        <location evidence="1">Endoplasmic reticulum membrane</location>
        <topology evidence="1">Multi-pass membrane protein</topology>
    </subcellularLocation>
</comment>
<feature type="region of interest" description="Disordered" evidence="7">
    <location>
        <begin position="70"/>
        <end position="104"/>
    </location>
</feature>
<dbReference type="EMBL" id="KV907496">
    <property type="protein sequence ID" value="OOF97867.1"/>
    <property type="molecule type" value="Genomic_DNA"/>
</dbReference>
<keyword evidence="10" id="KW-1185">Reference proteome</keyword>
<comment type="similarity">
    <text evidence="2">Belongs to the INSIG family.</text>
</comment>
<keyword evidence="5 8" id="KW-1133">Transmembrane helix</keyword>
<evidence type="ECO:0000256" key="8">
    <source>
        <dbReference type="SAM" id="Phobius"/>
    </source>
</evidence>
<evidence type="ECO:0008006" key="11">
    <source>
        <dbReference type="Google" id="ProtNLM"/>
    </source>
</evidence>
<accession>A0A1R3RTS2</accession>
<organism evidence="9 10">
    <name type="scientific">Aspergillus carbonarius (strain ITEM 5010)</name>
    <dbReference type="NCBI Taxonomy" id="602072"/>
    <lineage>
        <taxon>Eukaryota</taxon>
        <taxon>Fungi</taxon>
        <taxon>Dikarya</taxon>
        <taxon>Ascomycota</taxon>
        <taxon>Pezizomycotina</taxon>
        <taxon>Eurotiomycetes</taxon>
        <taxon>Eurotiomycetidae</taxon>
        <taxon>Eurotiales</taxon>
        <taxon>Aspergillaceae</taxon>
        <taxon>Aspergillus</taxon>
        <taxon>Aspergillus subgen. Circumdati</taxon>
    </lineage>
</organism>
<keyword evidence="4" id="KW-0256">Endoplasmic reticulum</keyword>
<sequence>MSDEPTILRPRPRRVFDLTPEEPSTPAEPANPDLLTPRDVGSASVSRNASIMNLTSSTLYGIYSPTAFESPRDDSSPWGTEAHTPQPGSPRIQPEAPAPGKLQRTRSRLSHGLFRGVILPQALKSAFLFGFGIVYGVITIHLHENHWITPVKLENTHYYGSWQYLAFWGVAGVALGNVLPWFDQFSGEITDNPKQTSRPSDQEAADRTVSWVAVVRSVGAFVGIAFAMRRLPWESTTQASVTLALVNPVLWYLIDRTRTGFFLSTVVGLAGMGIILGLKPDLIPAAETSAPTAHISNITGWDYGLAVEMSQESIAVRTWVASVLFCACVCFGNIGRQLAPESLK</sequence>
<dbReference type="Proteomes" id="UP000188318">
    <property type="component" value="Unassembled WGS sequence"/>
</dbReference>
<evidence type="ECO:0000256" key="1">
    <source>
        <dbReference type="ARBA" id="ARBA00004477"/>
    </source>
</evidence>
<feature type="transmembrane region" description="Helical" evidence="8">
    <location>
        <begin position="261"/>
        <end position="278"/>
    </location>
</feature>